<dbReference type="Proteomes" id="UP000199215">
    <property type="component" value="Unassembled WGS sequence"/>
</dbReference>
<sequence length="51" mass="5787">MSQDQTRDAADVPAMQRIYDRIWLLALAAFVFFLVAYVGWGLLDLTSLPAR</sequence>
<evidence type="ECO:0000313" key="3">
    <source>
        <dbReference type="Proteomes" id="UP000199215"/>
    </source>
</evidence>
<protein>
    <submittedName>
        <fullName evidence="2">Uncharacterized protein</fullName>
    </submittedName>
</protein>
<proteinExistence type="predicted"/>
<dbReference type="RefSeq" id="WP_177167516.1">
    <property type="nucleotide sequence ID" value="NZ_FNWU01000017.1"/>
</dbReference>
<keyword evidence="1" id="KW-0472">Membrane</keyword>
<keyword evidence="1" id="KW-1133">Transmembrane helix</keyword>
<accession>A0A1H6JMV0</accession>
<keyword evidence="3" id="KW-1185">Reference proteome</keyword>
<evidence type="ECO:0000313" key="2">
    <source>
        <dbReference type="EMBL" id="SEH63709.1"/>
    </source>
</evidence>
<name>A0A1H6JMV0_9EURY</name>
<dbReference type="EMBL" id="FNWU01000017">
    <property type="protein sequence ID" value="SEH63709.1"/>
    <property type="molecule type" value="Genomic_DNA"/>
</dbReference>
<evidence type="ECO:0000256" key="1">
    <source>
        <dbReference type="SAM" id="Phobius"/>
    </source>
</evidence>
<reference evidence="2 3" key="1">
    <citation type="submission" date="2016-10" db="EMBL/GenBank/DDBJ databases">
        <authorList>
            <person name="de Groot N.N."/>
        </authorList>
    </citation>
    <scope>NUCLEOTIDE SEQUENCE [LARGE SCALE GENOMIC DNA]</scope>
    <source>
        <strain evidence="2 3">IBRC-M10418</strain>
    </source>
</reference>
<keyword evidence="1" id="KW-0812">Transmembrane</keyword>
<organism evidence="2 3">
    <name type="scientific">Halopenitus malekzadehii</name>
    <dbReference type="NCBI Taxonomy" id="1267564"/>
    <lineage>
        <taxon>Archaea</taxon>
        <taxon>Methanobacteriati</taxon>
        <taxon>Methanobacteriota</taxon>
        <taxon>Stenosarchaea group</taxon>
        <taxon>Halobacteria</taxon>
        <taxon>Halobacteriales</taxon>
        <taxon>Haloferacaceae</taxon>
        <taxon>Halopenitus</taxon>
    </lineage>
</organism>
<dbReference type="AlphaFoldDB" id="A0A1H6JMV0"/>
<gene>
    <name evidence="2" type="ORF">SAMN05192561_11717</name>
</gene>
<feature type="transmembrane region" description="Helical" evidence="1">
    <location>
        <begin position="22"/>
        <end position="43"/>
    </location>
</feature>
<dbReference type="STRING" id="1267564.SAMN05192561_11717"/>